<keyword evidence="2" id="KW-1185">Reference proteome</keyword>
<reference evidence="1 2" key="1">
    <citation type="journal article" date="2012" name="BMC Genomics">
        <title>Comparative genomic analysis and phylogenetic position of Theileria equi.</title>
        <authorList>
            <person name="Kappmeyer L.S."/>
            <person name="Thiagarajan M."/>
            <person name="Herndon D.R."/>
            <person name="Ramsay J.D."/>
            <person name="Caler E."/>
            <person name="Djikeng A."/>
            <person name="Gillespie J.J."/>
            <person name="Lau A.O."/>
            <person name="Roalson E.H."/>
            <person name="Silva J.C."/>
            <person name="Silva M.G."/>
            <person name="Suarez C.E."/>
            <person name="Ueti M.W."/>
            <person name="Nene V.M."/>
            <person name="Mealey R.H."/>
            <person name="Knowles D.P."/>
            <person name="Brayton K.A."/>
        </authorList>
    </citation>
    <scope>NUCLEOTIDE SEQUENCE [LARGE SCALE GENOMIC DNA]</scope>
    <source>
        <strain evidence="1 2">WA</strain>
    </source>
</reference>
<gene>
    <name evidence="1" type="ORF">BEWA_045020</name>
</gene>
<dbReference type="VEuPathDB" id="PiroplasmaDB:BEWA_045020"/>
<dbReference type="eggNOG" id="ENOG502QX9V">
    <property type="taxonomic scope" value="Eukaryota"/>
</dbReference>
<comment type="caution">
    <text evidence="1">The sequence shown here is derived from an EMBL/GenBank/DDBJ whole genome shotgun (WGS) entry which is preliminary data.</text>
</comment>
<protein>
    <recommendedName>
        <fullName evidence="3">Signal peptide-containing protein</fullName>
    </recommendedName>
</protein>
<dbReference type="RefSeq" id="XP_004833873.1">
    <property type="nucleotide sequence ID" value="XM_004833816.1"/>
</dbReference>
<organism evidence="1 2">
    <name type="scientific">Theileria equi strain WA</name>
    <dbReference type="NCBI Taxonomy" id="1537102"/>
    <lineage>
        <taxon>Eukaryota</taxon>
        <taxon>Sar</taxon>
        <taxon>Alveolata</taxon>
        <taxon>Apicomplexa</taxon>
        <taxon>Aconoidasida</taxon>
        <taxon>Piroplasmida</taxon>
        <taxon>Theileriidae</taxon>
        <taxon>Theileria</taxon>
    </lineage>
</organism>
<accession>L1LGD3</accession>
<evidence type="ECO:0008006" key="3">
    <source>
        <dbReference type="Google" id="ProtNLM"/>
    </source>
</evidence>
<dbReference type="Proteomes" id="UP000031512">
    <property type="component" value="Unassembled WGS sequence"/>
</dbReference>
<evidence type="ECO:0000313" key="2">
    <source>
        <dbReference type="Proteomes" id="UP000031512"/>
    </source>
</evidence>
<evidence type="ECO:0000313" key="1">
    <source>
        <dbReference type="EMBL" id="EKX74421.1"/>
    </source>
</evidence>
<dbReference type="OrthoDB" id="360297at2759"/>
<proteinExistence type="predicted"/>
<dbReference type="AlphaFoldDB" id="L1LGD3"/>
<dbReference type="KEGG" id="beq:BEWA_045020"/>
<name>L1LGD3_THEEQ</name>
<sequence length="528" mass="60875">MNIVSGALYLYVCICTVVYGKAKIPITLDTSIAVSTEHILKTIKYKSWSTFRIIDDDKRIGEVRNGPIPVKDEGDSNIIERVVYQKRIDDKLIIRIVSEYENGSVSTEEFAIGNQESRHCSKIVREGIPLDLKAENFQNEYIQTSLVYPQWKEFKVRKKYALEYKITSVYDGEVRVLEDEDPNIRVRYVHKLQLGTWEKFQKACLPVLAYRNPTIVRIYTYFEDKRRRFDEFVEDFTRGVRSYKELVRSPVMLDLSKENNGFIKRYKTAKGMSGYKIASNYKNSMRIGAVVNGPIVVAEDRHDIRIRVVYTEYGDATFEWVDVKTCYKHDECKKCRYVLDNDHYVESLCNEDGSKNMEDSTISIGNPFNSTDNLLDSSILTTLVKRQLQDDPMGVIESTDRLDAVEGEPKTSKEIIINVANATVVKDVTLDLLHNANGLYYSINSELIGKPVTLKIMNGHTVVTKVKLAKTKAVEFLVKMGEDGRKRVFMWIHQGEEFYDCHEILLINPSKDTAKYKKKFLPIETRIN</sequence>
<dbReference type="GeneID" id="15806678"/>
<dbReference type="EMBL" id="ACOU01000001">
    <property type="protein sequence ID" value="EKX74421.1"/>
    <property type="molecule type" value="Genomic_DNA"/>
</dbReference>